<keyword evidence="2" id="KW-1185">Reference proteome</keyword>
<organism evidence="1 2">
    <name type="scientific">Geoalkalibacter subterraneus</name>
    <dbReference type="NCBI Taxonomy" id="483547"/>
    <lineage>
        <taxon>Bacteria</taxon>
        <taxon>Pseudomonadati</taxon>
        <taxon>Thermodesulfobacteriota</taxon>
        <taxon>Desulfuromonadia</taxon>
        <taxon>Desulfuromonadales</taxon>
        <taxon>Geoalkalibacteraceae</taxon>
        <taxon>Geoalkalibacter</taxon>
    </lineage>
</organism>
<proteinExistence type="predicted"/>
<dbReference type="EMBL" id="CP010312">
    <property type="protein sequence ID" value="AJF08270.1"/>
    <property type="molecule type" value="Genomic_DNA"/>
</dbReference>
<dbReference type="OrthoDB" id="5394310at2"/>
<protein>
    <submittedName>
        <fullName evidence="1">Uncharacterized protein</fullName>
    </submittedName>
</protein>
<dbReference type="Proteomes" id="UP000035036">
    <property type="component" value="Plasmid pGSUB1"/>
</dbReference>
<dbReference type="HOGENOM" id="CLU_1480700_0_0_7"/>
<geneLocation type="plasmid" evidence="1 2">
    <name>pGSUB1</name>
</geneLocation>
<evidence type="ECO:0000313" key="2">
    <source>
        <dbReference type="Proteomes" id="UP000035036"/>
    </source>
</evidence>
<gene>
    <name evidence="1" type="ORF">GSUB_17490</name>
</gene>
<evidence type="ECO:0000313" key="1">
    <source>
        <dbReference type="EMBL" id="AJF08270.1"/>
    </source>
</evidence>
<dbReference type="KEGG" id="gsb:GSUB_17490"/>
<reference evidence="1 2" key="1">
    <citation type="journal article" date="2015" name="Genome Announc.">
        <title>Genomes of Geoalkalibacter ferrihydriticus Z-0531T and Geoalkalibacter subterraneus Red1T, Two Haloalkaliphilic Metal-Reducing Deltaproteobacteria.</title>
        <authorList>
            <person name="Badalamenti J.P."/>
            <person name="Krajmalnik-Brown R."/>
            <person name="Torres C.I."/>
            <person name="Bond D.R."/>
        </authorList>
    </citation>
    <scope>NUCLEOTIDE SEQUENCE [LARGE SCALE GENOMIC DNA]</scope>
    <source>
        <strain evidence="1 2">Red1</strain>
        <plasmid evidence="2">Plasmid pGSUB1</plasmid>
    </source>
</reference>
<keyword evidence="1" id="KW-0614">Plasmid</keyword>
<dbReference type="AlphaFoldDB" id="A0A0B5FVU6"/>
<accession>A0A0B5FVU6</accession>
<name>A0A0B5FVU6_9BACT</name>
<sequence length="195" mass="21903">MTERIVLTLEGKKAGARIVCTNLVTTGRSKIVYMTGFGPAQEVRAFSHLLNLGKARLEGRSADGTEVVGMFEAQSLYNVRFTSVGESHFAICVAPEDTQYIAGVSQEQCREIFYRILDQNHFVHPDWYDWMFERLLIQPVEVKTRVGHMVCLQNYLNIEKEVYAGIKSGELVMPCPAASIELEVKEGNVQQEQAA</sequence>
<dbReference type="RefSeq" id="WP_040202930.1">
    <property type="nucleotide sequence ID" value="NZ_CP010312.1"/>
</dbReference>